<sequence length="182" mass="20822">MADDYHEQLQRDSQFLCSDQRLDTELLDKLVLQLNRIYPQVLTDKEAQKFRNLGVSKATRLAELLEHLQGKGEEACHEFYRALHLHAEELYRSLPTRVHRREAPDLNGTNYAFENKERCVLNNRGPLFFLTCFSIAVGLALLYYRNEGEVATGSVLGYTACGLGQQAGQVLVFLSEDQTKRK</sequence>
<keyword evidence="7 12" id="KW-0472">Membrane</keyword>
<dbReference type="FunFam" id="1.10.533.10:FF:000015">
    <property type="entry name" value="Caspase recruitment domain-containing protein 19"/>
    <property type="match status" value="1"/>
</dbReference>
<dbReference type="GeneID" id="115820811"/>
<dbReference type="PROSITE" id="PS50209">
    <property type="entry name" value="CARD"/>
    <property type="match status" value="1"/>
</dbReference>
<feature type="transmembrane region" description="Helical" evidence="12">
    <location>
        <begin position="126"/>
        <end position="144"/>
    </location>
</feature>
<dbReference type="InterPro" id="IPR001315">
    <property type="entry name" value="CARD"/>
</dbReference>
<evidence type="ECO:0000256" key="9">
    <source>
        <dbReference type="ARBA" id="ARBA00064785"/>
    </source>
</evidence>
<organism evidence="14 15">
    <name type="scientific">Chanos chanos</name>
    <name type="common">Milkfish</name>
    <name type="synonym">Mugil chanos</name>
    <dbReference type="NCBI Taxonomy" id="29144"/>
    <lineage>
        <taxon>Eukaryota</taxon>
        <taxon>Metazoa</taxon>
        <taxon>Chordata</taxon>
        <taxon>Craniata</taxon>
        <taxon>Vertebrata</taxon>
        <taxon>Euteleostomi</taxon>
        <taxon>Actinopterygii</taxon>
        <taxon>Neopterygii</taxon>
        <taxon>Teleostei</taxon>
        <taxon>Ostariophysi</taxon>
        <taxon>Gonorynchiformes</taxon>
        <taxon>Chanidae</taxon>
        <taxon>Chanos</taxon>
    </lineage>
</organism>
<protein>
    <recommendedName>
        <fullName evidence="10">Caspase recruitment domain-containing protein 19</fullName>
    </recommendedName>
    <alternativeName>
        <fullName evidence="11">Bcl10-interacting CARD protein</fullName>
    </alternativeName>
</protein>
<dbReference type="InterPro" id="IPR043574">
    <property type="entry name" value="CARD19"/>
</dbReference>
<keyword evidence="6" id="KW-0496">Mitochondrion</keyword>
<accession>A0A6J2W8S1</accession>
<comment type="subcellular location">
    <subcellularLocation>
        <location evidence="2">Endoplasmic reticulum membrane</location>
        <topology evidence="2">Single-pass membrane protein</topology>
    </subcellularLocation>
    <subcellularLocation>
        <location evidence="1">Mitochondrion membrane</location>
        <topology evidence="1">Single-pass membrane protein</topology>
    </subcellularLocation>
</comment>
<reference evidence="15" key="1">
    <citation type="submission" date="2025-08" db="UniProtKB">
        <authorList>
            <consortium name="RefSeq"/>
        </authorList>
    </citation>
    <scope>IDENTIFICATION</scope>
</reference>
<dbReference type="Pfam" id="PF00619">
    <property type="entry name" value="CARD"/>
    <property type="match status" value="1"/>
</dbReference>
<dbReference type="SUPFAM" id="SSF47986">
    <property type="entry name" value="DEATH domain"/>
    <property type="match status" value="1"/>
</dbReference>
<keyword evidence="3 12" id="KW-0812">Transmembrane</keyword>
<dbReference type="AlphaFoldDB" id="A0A6J2W8S1"/>
<dbReference type="GO" id="GO:0042981">
    <property type="term" value="P:regulation of apoptotic process"/>
    <property type="evidence" value="ECO:0007669"/>
    <property type="project" value="InterPro"/>
</dbReference>
<dbReference type="GO" id="GO:0031966">
    <property type="term" value="C:mitochondrial membrane"/>
    <property type="evidence" value="ECO:0007669"/>
    <property type="project" value="UniProtKB-SubCell"/>
</dbReference>
<evidence type="ECO:0000256" key="2">
    <source>
        <dbReference type="ARBA" id="ARBA00004389"/>
    </source>
</evidence>
<dbReference type="Proteomes" id="UP000504632">
    <property type="component" value="Chromosome 9"/>
</dbReference>
<gene>
    <name evidence="15" type="primary">LOC115820811</name>
</gene>
<evidence type="ECO:0000256" key="6">
    <source>
        <dbReference type="ARBA" id="ARBA00023128"/>
    </source>
</evidence>
<name>A0A6J2W8S1_CHACN</name>
<evidence type="ECO:0000256" key="10">
    <source>
        <dbReference type="ARBA" id="ARBA00067938"/>
    </source>
</evidence>
<keyword evidence="8" id="KW-1015">Disulfide bond</keyword>
<dbReference type="PANTHER" id="PTHR34765">
    <property type="entry name" value="CASPASE RECRUITMENT DOMAIN-CONTAINING PROTEIN 19"/>
    <property type="match status" value="1"/>
</dbReference>
<evidence type="ECO:0000256" key="8">
    <source>
        <dbReference type="ARBA" id="ARBA00023157"/>
    </source>
</evidence>
<dbReference type="GO" id="GO:0005789">
    <property type="term" value="C:endoplasmic reticulum membrane"/>
    <property type="evidence" value="ECO:0007669"/>
    <property type="project" value="UniProtKB-SubCell"/>
</dbReference>
<dbReference type="Gene3D" id="1.10.533.10">
    <property type="entry name" value="Death Domain, Fas"/>
    <property type="match status" value="1"/>
</dbReference>
<dbReference type="PANTHER" id="PTHR34765:SF1">
    <property type="entry name" value="CASPASE RECRUITMENT DOMAIN-CONTAINING PROTEIN 19"/>
    <property type="match status" value="1"/>
</dbReference>
<evidence type="ECO:0000313" key="15">
    <source>
        <dbReference type="RefSeq" id="XP_030640352.1"/>
    </source>
</evidence>
<evidence type="ECO:0000259" key="13">
    <source>
        <dbReference type="PROSITE" id="PS50209"/>
    </source>
</evidence>
<evidence type="ECO:0000256" key="12">
    <source>
        <dbReference type="SAM" id="Phobius"/>
    </source>
</evidence>
<dbReference type="RefSeq" id="XP_030640352.1">
    <property type="nucleotide sequence ID" value="XM_030784492.1"/>
</dbReference>
<feature type="transmembrane region" description="Helical" evidence="12">
    <location>
        <begin position="156"/>
        <end position="174"/>
    </location>
</feature>
<keyword evidence="5 12" id="KW-1133">Transmembrane helix</keyword>
<dbReference type="InterPro" id="IPR011029">
    <property type="entry name" value="DEATH-like_dom_sf"/>
</dbReference>
<evidence type="ECO:0000256" key="4">
    <source>
        <dbReference type="ARBA" id="ARBA00022824"/>
    </source>
</evidence>
<proteinExistence type="predicted"/>
<dbReference type="InParanoid" id="A0A6J2W8S1"/>
<evidence type="ECO:0000256" key="7">
    <source>
        <dbReference type="ARBA" id="ARBA00023136"/>
    </source>
</evidence>
<feature type="domain" description="CARD" evidence="13">
    <location>
        <begin position="1"/>
        <end position="98"/>
    </location>
</feature>
<evidence type="ECO:0000256" key="11">
    <source>
        <dbReference type="ARBA" id="ARBA00083642"/>
    </source>
</evidence>
<evidence type="ECO:0000256" key="3">
    <source>
        <dbReference type="ARBA" id="ARBA00022692"/>
    </source>
</evidence>
<comment type="subunit">
    <text evidence="9">Associates with BCL10 by CARD-CARD interaction.</text>
</comment>
<keyword evidence="14" id="KW-1185">Reference proteome</keyword>
<evidence type="ECO:0000256" key="1">
    <source>
        <dbReference type="ARBA" id="ARBA00004304"/>
    </source>
</evidence>
<keyword evidence="4" id="KW-0256">Endoplasmic reticulum</keyword>
<evidence type="ECO:0000256" key="5">
    <source>
        <dbReference type="ARBA" id="ARBA00022989"/>
    </source>
</evidence>
<evidence type="ECO:0000313" key="14">
    <source>
        <dbReference type="Proteomes" id="UP000504632"/>
    </source>
</evidence>
<dbReference type="OrthoDB" id="8810754at2759"/>